<evidence type="ECO:0000313" key="1">
    <source>
        <dbReference type="Proteomes" id="UP000887540"/>
    </source>
</evidence>
<name>A0A914C1K8_9BILA</name>
<reference evidence="2" key="1">
    <citation type="submission" date="2022-11" db="UniProtKB">
        <authorList>
            <consortium name="WormBaseParasite"/>
        </authorList>
    </citation>
    <scope>IDENTIFICATION</scope>
</reference>
<proteinExistence type="predicted"/>
<evidence type="ECO:0000313" key="2">
    <source>
        <dbReference type="WBParaSite" id="ACRNAN_Path_1520.g5926.t1"/>
    </source>
</evidence>
<keyword evidence="1" id="KW-1185">Reference proteome</keyword>
<organism evidence="1 2">
    <name type="scientific">Acrobeloides nanus</name>
    <dbReference type="NCBI Taxonomy" id="290746"/>
    <lineage>
        <taxon>Eukaryota</taxon>
        <taxon>Metazoa</taxon>
        <taxon>Ecdysozoa</taxon>
        <taxon>Nematoda</taxon>
        <taxon>Chromadorea</taxon>
        <taxon>Rhabditida</taxon>
        <taxon>Tylenchina</taxon>
        <taxon>Cephalobomorpha</taxon>
        <taxon>Cephaloboidea</taxon>
        <taxon>Cephalobidae</taxon>
        <taxon>Acrobeloides</taxon>
    </lineage>
</organism>
<sequence length="260" mass="30032">MPNVFGEKSIFNEYGLKPVLEKEDCDSEYSNCFDNPSWNRIWQDSYGSSKGDRKSFVRSLVKSTRNYFTTAGARAILYEEKEITAALEYTERIQEDSGITNFSRINGCCVKNTVFNGIFVDVRIEYIQGQPIEKCIKYPEPYFYPDCGTTHGQNPELFKGITECTAKSQSNKYRYLEMASCLNKEISKTREALFAYSTFYGPSTMSEDCWQKAISIEGTMTPNEWKGINKSQYAFPKCISRLFLGCYENIQTVYFNYIFM</sequence>
<protein>
    <submittedName>
        <fullName evidence="2">Uncharacterized protein</fullName>
    </submittedName>
</protein>
<dbReference type="Proteomes" id="UP000887540">
    <property type="component" value="Unplaced"/>
</dbReference>
<dbReference type="AlphaFoldDB" id="A0A914C1K8"/>
<accession>A0A914C1K8</accession>
<dbReference type="WBParaSite" id="ACRNAN_Path_1520.g5926.t1">
    <property type="protein sequence ID" value="ACRNAN_Path_1520.g5926.t1"/>
    <property type="gene ID" value="ACRNAN_Path_1520.g5926"/>
</dbReference>